<comment type="subcellular location">
    <subcellularLocation>
        <location evidence="2">Chromosome</location>
        <location evidence="2">Centromere</location>
    </subcellularLocation>
    <subcellularLocation>
        <location evidence="1">Nucleus</location>
    </subcellularLocation>
</comment>
<dbReference type="InterPro" id="IPR038510">
    <property type="entry name" value="Spt4_sf"/>
</dbReference>
<keyword evidence="6" id="KW-0539">Nucleus</keyword>
<dbReference type="OrthoDB" id="248751at2759"/>
<reference evidence="10 11" key="1">
    <citation type="journal article" date="2016" name="Proc. Natl. Acad. Sci. U.S.A.">
        <title>Comparative genomics of biotechnologically important yeasts.</title>
        <authorList>
            <person name="Riley R."/>
            <person name="Haridas S."/>
            <person name="Wolfe K.H."/>
            <person name="Lopes M.R."/>
            <person name="Hittinger C.T."/>
            <person name="Goeker M."/>
            <person name="Salamov A.A."/>
            <person name="Wisecaver J.H."/>
            <person name="Long T.M."/>
            <person name="Calvey C.H."/>
            <person name="Aerts A.L."/>
            <person name="Barry K.W."/>
            <person name="Choi C."/>
            <person name="Clum A."/>
            <person name="Coughlan A.Y."/>
            <person name="Deshpande S."/>
            <person name="Douglass A.P."/>
            <person name="Hanson S.J."/>
            <person name="Klenk H.-P."/>
            <person name="LaButti K.M."/>
            <person name="Lapidus A."/>
            <person name="Lindquist E.A."/>
            <person name="Lipzen A.M."/>
            <person name="Meier-Kolthoff J.P."/>
            <person name="Ohm R.A."/>
            <person name="Otillar R.P."/>
            <person name="Pangilinan J.L."/>
            <person name="Peng Y."/>
            <person name="Rokas A."/>
            <person name="Rosa C.A."/>
            <person name="Scheuner C."/>
            <person name="Sibirny A.A."/>
            <person name="Slot J.C."/>
            <person name="Stielow J.B."/>
            <person name="Sun H."/>
            <person name="Kurtzman C.P."/>
            <person name="Blackwell M."/>
            <person name="Grigoriev I.V."/>
            <person name="Jeffries T.W."/>
        </authorList>
    </citation>
    <scope>NUCLEOTIDE SEQUENCE [LARGE SCALE GENOMIC DNA]</scope>
    <source>
        <strain evidence="10 11">NRRL Y-2026</strain>
    </source>
</reference>
<gene>
    <name evidence="10" type="ORF">PICMEDRAFT_15178</name>
</gene>
<keyword evidence="11" id="KW-1185">Reference proteome</keyword>
<evidence type="ECO:0000313" key="11">
    <source>
        <dbReference type="Proteomes" id="UP000094455"/>
    </source>
</evidence>
<dbReference type="GO" id="GO:0000776">
    <property type="term" value="C:kinetochore"/>
    <property type="evidence" value="ECO:0007669"/>
    <property type="project" value="EnsemblFungi"/>
</dbReference>
<dbReference type="GO" id="GO:0000182">
    <property type="term" value="F:rDNA binding"/>
    <property type="evidence" value="ECO:0007669"/>
    <property type="project" value="EnsemblFungi"/>
</dbReference>
<dbReference type="GO" id="GO:0006370">
    <property type="term" value="P:7-methylguanosine mRNA capping"/>
    <property type="evidence" value="ECO:0007669"/>
    <property type="project" value="EnsemblFungi"/>
</dbReference>
<keyword evidence="7" id="KW-0137">Centromere</keyword>
<dbReference type="GO" id="GO:0003727">
    <property type="term" value="F:single-stranded RNA binding"/>
    <property type="evidence" value="ECO:0007669"/>
    <property type="project" value="EnsemblFungi"/>
</dbReference>
<protein>
    <recommendedName>
        <fullName evidence="4">Transcription elongation factor SPT4</fullName>
    </recommendedName>
    <alternativeName>
        <fullName evidence="8">Chromatin elongation factor SPT4</fullName>
    </alternativeName>
</protein>
<dbReference type="PANTHER" id="PTHR12882">
    <property type="entry name" value="SUPPRESSOR OF TY 4"/>
    <property type="match status" value="1"/>
</dbReference>
<dbReference type="CDD" id="cd07973">
    <property type="entry name" value="Spt4"/>
    <property type="match status" value="1"/>
</dbReference>
<dbReference type="InterPro" id="IPR029040">
    <property type="entry name" value="RPABC4/Spt4"/>
</dbReference>
<dbReference type="GO" id="GO:0000993">
    <property type="term" value="F:RNA polymerase II complex binding"/>
    <property type="evidence" value="ECO:0007669"/>
    <property type="project" value="EnsemblFungi"/>
</dbReference>
<dbReference type="Proteomes" id="UP000094455">
    <property type="component" value="Unassembled WGS sequence"/>
</dbReference>
<accession>A0A1E3NNG9</accession>
<dbReference type="GO" id="GO:2000232">
    <property type="term" value="P:regulation of rRNA processing"/>
    <property type="evidence" value="ECO:0007669"/>
    <property type="project" value="EnsemblFungi"/>
</dbReference>
<name>A0A1E3NNG9_9ASCO</name>
<dbReference type="InterPro" id="IPR022800">
    <property type="entry name" value="Spt4/RpoE2_Znf"/>
</dbReference>
<evidence type="ECO:0000256" key="6">
    <source>
        <dbReference type="ARBA" id="ARBA00023242"/>
    </source>
</evidence>
<dbReference type="InterPro" id="IPR009287">
    <property type="entry name" value="Spt4"/>
</dbReference>
<evidence type="ECO:0000256" key="8">
    <source>
        <dbReference type="ARBA" id="ARBA00029869"/>
    </source>
</evidence>
<dbReference type="GO" id="GO:2001208">
    <property type="term" value="P:negative regulation of transcription elongation by RNA polymerase I"/>
    <property type="evidence" value="ECO:0007669"/>
    <property type="project" value="EnsemblFungi"/>
</dbReference>
<dbReference type="Gene3D" id="3.30.40.210">
    <property type="match status" value="1"/>
</dbReference>
<sequence length="139" mass="15760">MRHPVHSSGQTRTQIYTSAEDMSTLKRGRQTPKLNRACMLCGMVQSMSQFRNEGCPNCESVLHFQDNEDVIRECTSPTFEGLVAVRGSSSSWVARWLRIENFVPGFYAVRIVGKLPDDIKNDLYAQGIEYRPRDGSVQD</sequence>
<organism evidence="10 11">
    <name type="scientific">Pichia membranifaciens NRRL Y-2026</name>
    <dbReference type="NCBI Taxonomy" id="763406"/>
    <lineage>
        <taxon>Eukaryota</taxon>
        <taxon>Fungi</taxon>
        <taxon>Dikarya</taxon>
        <taxon>Ascomycota</taxon>
        <taxon>Saccharomycotina</taxon>
        <taxon>Pichiomycetes</taxon>
        <taxon>Pichiales</taxon>
        <taxon>Pichiaceae</taxon>
        <taxon>Pichia</taxon>
    </lineage>
</organism>
<dbReference type="SUPFAM" id="SSF63393">
    <property type="entry name" value="RNA polymerase subunits"/>
    <property type="match status" value="1"/>
</dbReference>
<dbReference type="STRING" id="763406.A0A1E3NNG9"/>
<dbReference type="GO" id="GO:0008270">
    <property type="term" value="F:zinc ion binding"/>
    <property type="evidence" value="ECO:0007669"/>
    <property type="project" value="InterPro"/>
</dbReference>
<keyword evidence="5" id="KW-0804">Transcription</keyword>
<dbReference type="GO" id="GO:0090262">
    <property type="term" value="P:regulation of transcription-coupled nucleotide-excision repair"/>
    <property type="evidence" value="ECO:0007669"/>
    <property type="project" value="EnsemblFungi"/>
</dbReference>
<dbReference type="GO" id="GO:0044877">
    <property type="term" value="F:protein-containing complex binding"/>
    <property type="evidence" value="ECO:0007669"/>
    <property type="project" value="EnsemblFungi"/>
</dbReference>
<proteinExistence type="inferred from homology"/>
<dbReference type="GO" id="GO:2001209">
    <property type="term" value="P:positive regulation of transcription elongation by RNA polymerase I"/>
    <property type="evidence" value="ECO:0007669"/>
    <property type="project" value="EnsemblFungi"/>
</dbReference>
<evidence type="ECO:0000256" key="3">
    <source>
        <dbReference type="ARBA" id="ARBA00010464"/>
    </source>
</evidence>
<dbReference type="GO" id="GO:0140673">
    <property type="term" value="P:transcription elongation-coupled chromatin remodeling"/>
    <property type="evidence" value="ECO:0007669"/>
    <property type="project" value="InterPro"/>
</dbReference>
<evidence type="ECO:0000256" key="2">
    <source>
        <dbReference type="ARBA" id="ARBA00004584"/>
    </source>
</evidence>
<evidence type="ECO:0000259" key="9">
    <source>
        <dbReference type="SMART" id="SM01389"/>
    </source>
</evidence>
<dbReference type="AlphaFoldDB" id="A0A1E3NNG9"/>
<dbReference type="SMART" id="SM01389">
    <property type="entry name" value="Spt4"/>
    <property type="match status" value="1"/>
</dbReference>
<evidence type="ECO:0000256" key="7">
    <source>
        <dbReference type="ARBA" id="ARBA00023328"/>
    </source>
</evidence>
<evidence type="ECO:0000256" key="4">
    <source>
        <dbReference type="ARBA" id="ARBA00020182"/>
    </source>
</evidence>
<dbReference type="EMBL" id="KV454002">
    <property type="protein sequence ID" value="ODQ47188.1"/>
    <property type="molecule type" value="Genomic_DNA"/>
</dbReference>
<dbReference type="GO" id="GO:0032044">
    <property type="term" value="C:DSIF complex"/>
    <property type="evidence" value="ECO:0007669"/>
    <property type="project" value="EnsemblFungi"/>
</dbReference>
<dbReference type="GO" id="GO:0031934">
    <property type="term" value="C:mating-type region heterochromatin"/>
    <property type="evidence" value="ECO:0007669"/>
    <property type="project" value="EnsemblFungi"/>
</dbReference>
<dbReference type="Pfam" id="PF06093">
    <property type="entry name" value="Spt4"/>
    <property type="match status" value="1"/>
</dbReference>
<evidence type="ECO:0000313" key="10">
    <source>
        <dbReference type="EMBL" id="ODQ47188.1"/>
    </source>
</evidence>
<dbReference type="GO" id="GO:0031507">
    <property type="term" value="P:heterochromatin formation"/>
    <property type="evidence" value="ECO:0007669"/>
    <property type="project" value="EnsemblFungi"/>
</dbReference>
<dbReference type="RefSeq" id="XP_019018301.1">
    <property type="nucleotide sequence ID" value="XM_019160701.1"/>
</dbReference>
<dbReference type="GO" id="GO:0032968">
    <property type="term" value="P:positive regulation of transcription elongation by RNA polymerase II"/>
    <property type="evidence" value="ECO:0007669"/>
    <property type="project" value="EnsemblFungi"/>
</dbReference>
<dbReference type="GeneID" id="30177388"/>
<dbReference type="GO" id="GO:0010507">
    <property type="term" value="P:negative regulation of autophagy"/>
    <property type="evidence" value="ECO:0007669"/>
    <property type="project" value="EnsemblFungi"/>
</dbReference>
<comment type="similarity">
    <text evidence="3">Belongs to the SPT4 family.</text>
</comment>
<dbReference type="PANTHER" id="PTHR12882:SF1">
    <property type="entry name" value="TRANSCRIPTION ELONGATION FACTOR SPT4"/>
    <property type="match status" value="1"/>
</dbReference>
<evidence type="ECO:0000256" key="1">
    <source>
        <dbReference type="ARBA" id="ARBA00004123"/>
    </source>
</evidence>
<dbReference type="GO" id="GO:0008298">
    <property type="term" value="P:intracellular mRNA localization"/>
    <property type="evidence" value="ECO:0007669"/>
    <property type="project" value="EnsemblFungi"/>
</dbReference>
<evidence type="ECO:0000256" key="5">
    <source>
        <dbReference type="ARBA" id="ARBA00023163"/>
    </source>
</evidence>
<dbReference type="GO" id="GO:0033553">
    <property type="term" value="C:rDNA heterochromatin"/>
    <property type="evidence" value="ECO:0007669"/>
    <property type="project" value="EnsemblFungi"/>
</dbReference>
<feature type="domain" description="Spt4/RpoE2 zinc finger" evidence="9">
    <location>
        <begin position="35"/>
        <end position="112"/>
    </location>
</feature>